<proteinExistence type="inferred from homology"/>
<name>A0ABR1CVN2_NECAM</name>
<keyword evidence="5" id="KW-0539">Nucleus</keyword>
<evidence type="ECO:0000313" key="8">
    <source>
        <dbReference type="Proteomes" id="UP001303046"/>
    </source>
</evidence>
<feature type="domain" description="EF-hand" evidence="6">
    <location>
        <begin position="40"/>
        <end position="75"/>
    </location>
</feature>
<sequence length="340" mass="37439">MVSAMDEQLADCREVFCYFDSRGDEKISVQQSVSKNREKHTVEEFVEGLSHFDKEGNGLINVAELRHLLTTLGERLSDEEVDQLLAGHNDSHGNVNIADFVELFTVAWLSYLNEKISFNVKRVKTISKQIEAHGHIVNLMSGPGAPAVGGDNSGYTDDNEGGDGASMDASRDIAHIKAILEEAGITDYDPRVVHLLLDLLYTTTSGLLTEAKAISQHCGKMVIDETDVQIAVEFSGLLCDGKPNRAELLKMATERNAQPLPQIRHNFGLKLPNDRFCLLQPNVEWRGSDRTAADLLANNAPVTVGQPPGHGGYVDDSLQQLRPEHVTNLLKRPAEEDFDV</sequence>
<evidence type="ECO:0000256" key="4">
    <source>
        <dbReference type="ARBA" id="ARBA00023163"/>
    </source>
</evidence>
<dbReference type="PANTHER" id="PTHR48068:SF4">
    <property type="entry name" value="TATA-BOX BINDING PROTEIN ASSOCIATED FACTOR 9"/>
    <property type="match status" value="1"/>
</dbReference>
<dbReference type="InterPro" id="IPR002048">
    <property type="entry name" value="EF_hand_dom"/>
</dbReference>
<dbReference type="InterPro" id="IPR009072">
    <property type="entry name" value="Histone-fold"/>
</dbReference>
<evidence type="ECO:0000256" key="3">
    <source>
        <dbReference type="ARBA" id="ARBA00023015"/>
    </source>
</evidence>
<reference evidence="7 8" key="1">
    <citation type="submission" date="2023-08" db="EMBL/GenBank/DDBJ databases">
        <title>A Necator americanus chromosomal reference genome.</title>
        <authorList>
            <person name="Ilik V."/>
            <person name="Petrzelkova K.J."/>
            <person name="Pardy F."/>
            <person name="Fuh T."/>
            <person name="Niatou-Singa F.S."/>
            <person name="Gouil Q."/>
            <person name="Baker L."/>
            <person name="Ritchie M.E."/>
            <person name="Jex A.R."/>
            <person name="Gazzola D."/>
            <person name="Li H."/>
            <person name="Toshio Fujiwara R."/>
            <person name="Zhan B."/>
            <person name="Aroian R.V."/>
            <person name="Pafco B."/>
            <person name="Schwarz E.M."/>
        </authorList>
    </citation>
    <scope>NUCLEOTIDE SEQUENCE [LARGE SCALE GENOMIC DNA]</scope>
    <source>
        <strain evidence="7 8">Aroian</strain>
        <tissue evidence="7">Whole animal</tissue>
    </source>
</reference>
<dbReference type="Gene3D" id="1.10.20.10">
    <property type="entry name" value="Histone, subunit A"/>
    <property type="match status" value="1"/>
</dbReference>
<dbReference type="SUPFAM" id="SSF47473">
    <property type="entry name" value="EF-hand"/>
    <property type="match status" value="1"/>
</dbReference>
<dbReference type="SUPFAM" id="SSF47113">
    <property type="entry name" value="Histone-fold"/>
    <property type="match status" value="1"/>
</dbReference>
<comment type="subcellular location">
    <subcellularLocation>
        <location evidence="1">Nucleus</location>
    </subcellularLocation>
</comment>
<dbReference type="Pfam" id="PF02291">
    <property type="entry name" value="TFIID-31kDa"/>
    <property type="match status" value="1"/>
</dbReference>
<keyword evidence="4" id="KW-0804">Transcription</keyword>
<comment type="similarity">
    <text evidence="2">Belongs to the TAF9 family.</text>
</comment>
<evidence type="ECO:0000259" key="6">
    <source>
        <dbReference type="PROSITE" id="PS50222"/>
    </source>
</evidence>
<dbReference type="EMBL" id="JAVFWL010000003">
    <property type="protein sequence ID" value="KAK6741961.1"/>
    <property type="molecule type" value="Genomic_DNA"/>
</dbReference>
<dbReference type="CDD" id="cd00051">
    <property type="entry name" value="EFh"/>
    <property type="match status" value="1"/>
</dbReference>
<comment type="caution">
    <text evidence="7">The sequence shown here is derived from an EMBL/GenBank/DDBJ whole genome shotgun (WGS) entry which is preliminary data.</text>
</comment>
<accession>A0ABR1CVN2</accession>
<dbReference type="CDD" id="cd07979">
    <property type="entry name" value="HFD_TAF9"/>
    <property type="match status" value="1"/>
</dbReference>
<keyword evidence="3" id="KW-0805">Transcription regulation</keyword>
<keyword evidence="8" id="KW-1185">Reference proteome</keyword>
<gene>
    <name evidence="7" type="primary">Necator_chrIII.g10455</name>
    <name evidence="7" type="ORF">RB195_009690</name>
</gene>
<evidence type="ECO:0000256" key="2">
    <source>
        <dbReference type="ARBA" id="ARBA00007646"/>
    </source>
</evidence>
<dbReference type="InterPro" id="IPR003162">
    <property type="entry name" value="TFIID-31"/>
</dbReference>
<evidence type="ECO:0000313" key="7">
    <source>
        <dbReference type="EMBL" id="KAK6741961.1"/>
    </source>
</evidence>
<dbReference type="Gene3D" id="1.10.238.10">
    <property type="entry name" value="EF-hand"/>
    <property type="match status" value="1"/>
</dbReference>
<dbReference type="Proteomes" id="UP001303046">
    <property type="component" value="Unassembled WGS sequence"/>
</dbReference>
<organism evidence="7 8">
    <name type="scientific">Necator americanus</name>
    <name type="common">Human hookworm</name>
    <dbReference type="NCBI Taxonomy" id="51031"/>
    <lineage>
        <taxon>Eukaryota</taxon>
        <taxon>Metazoa</taxon>
        <taxon>Ecdysozoa</taxon>
        <taxon>Nematoda</taxon>
        <taxon>Chromadorea</taxon>
        <taxon>Rhabditida</taxon>
        <taxon>Rhabditina</taxon>
        <taxon>Rhabditomorpha</taxon>
        <taxon>Strongyloidea</taxon>
        <taxon>Ancylostomatidae</taxon>
        <taxon>Bunostominae</taxon>
        <taxon>Necator</taxon>
    </lineage>
</organism>
<dbReference type="PANTHER" id="PTHR48068">
    <property type="entry name" value="TAF9 RNA POLYMERASE II, TATA BOX-BINDING PROTEIN (TBP)-ASSOCIATED FACTOR"/>
    <property type="match status" value="1"/>
</dbReference>
<dbReference type="PROSITE" id="PS50222">
    <property type="entry name" value="EF_HAND_2"/>
    <property type="match status" value="1"/>
</dbReference>
<evidence type="ECO:0000256" key="1">
    <source>
        <dbReference type="ARBA" id="ARBA00004123"/>
    </source>
</evidence>
<protein>
    <recommendedName>
        <fullName evidence="6">EF-hand domain-containing protein</fullName>
    </recommendedName>
</protein>
<dbReference type="InterPro" id="IPR011992">
    <property type="entry name" value="EF-hand-dom_pair"/>
</dbReference>
<dbReference type="InterPro" id="IPR051431">
    <property type="entry name" value="TFIID_subunit_9"/>
</dbReference>
<evidence type="ECO:0000256" key="5">
    <source>
        <dbReference type="ARBA" id="ARBA00023242"/>
    </source>
</evidence>